<dbReference type="AlphaFoldDB" id="A0A6L9MCZ9"/>
<organism evidence="2 3">
    <name type="scientific">Aurantimonas aggregata</name>
    <dbReference type="NCBI Taxonomy" id="2047720"/>
    <lineage>
        <taxon>Bacteria</taxon>
        <taxon>Pseudomonadati</taxon>
        <taxon>Pseudomonadota</taxon>
        <taxon>Alphaproteobacteria</taxon>
        <taxon>Hyphomicrobiales</taxon>
        <taxon>Aurantimonadaceae</taxon>
        <taxon>Aurantimonas</taxon>
    </lineage>
</organism>
<keyword evidence="3" id="KW-1185">Reference proteome</keyword>
<feature type="signal peptide" evidence="1">
    <location>
        <begin position="1"/>
        <end position="28"/>
    </location>
</feature>
<dbReference type="RefSeq" id="WP_163042251.1">
    <property type="nucleotide sequence ID" value="NZ_JAAAMJ010000001.1"/>
</dbReference>
<name>A0A6L9MCZ9_9HYPH</name>
<evidence type="ECO:0000313" key="3">
    <source>
        <dbReference type="Proteomes" id="UP000476332"/>
    </source>
</evidence>
<protein>
    <submittedName>
        <fullName evidence="2">YbjN domain-containing protein</fullName>
    </submittedName>
</protein>
<dbReference type="CDD" id="cd17511">
    <property type="entry name" value="YbjN_AmyR-like"/>
    <property type="match status" value="1"/>
</dbReference>
<accession>A0A6L9MCZ9</accession>
<evidence type="ECO:0000313" key="2">
    <source>
        <dbReference type="EMBL" id="NDV85531.1"/>
    </source>
</evidence>
<dbReference type="Proteomes" id="UP000476332">
    <property type="component" value="Unassembled WGS sequence"/>
</dbReference>
<dbReference type="Pfam" id="PF10722">
    <property type="entry name" value="YbjN"/>
    <property type="match status" value="1"/>
</dbReference>
<evidence type="ECO:0000256" key="1">
    <source>
        <dbReference type="SAM" id="SignalP"/>
    </source>
</evidence>
<comment type="caution">
    <text evidence="2">The sequence shown here is derived from an EMBL/GenBank/DDBJ whole genome shotgun (WGS) entry which is preliminary data.</text>
</comment>
<dbReference type="InterPro" id="IPR019660">
    <property type="entry name" value="Put_sensory_transdc_reg_YbjN"/>
</dbReference>
<keyword evidence="1" id="KW-0732">Signal</keyword>
<proteinExistence type="predicted"/>
<dbReference type="EMBL" id="JAAAMJ010000001">
    <property type="protein sequence ID" value="NDV85531.1"/>
    <property type="molecule type" value="Genomic_DNA"/>
</dbReference>
<gene>
    <name evidence="2" type="ORF">GTW51_02340</name>
</gene>
<reference evidence="2 3" key="1">
    <citation type="submission" date="2020-01" db="EMBL/GenBank/DDBJ databases">
        <title>Genomes of bacteria type strains.</title>
        <authorList>
            <person name="Chen J."/>
            <person name="Zhu S."/>
            <person name="Chen J."/>
        </authorList>
    </citation>
    <scope>NUCLEOTIDE SEQUENCE [LARGE SCALE GENOMIC DNA]</scope>
    <source>
        <strain evidence="2 3">KCTC 52919</strain>
    </source>
</reference>
<sequence>MSFSPPRCLRTGLFTLLMLTAPGGVALAAQTVETPLAPGVTTPAQALATPIIAANDVAAVAEIARGYGEAEETTAQNGDPVIVGQMNGIGYQLFFLECAANRDCKVLDFYAIWDTPGVELAVINDWNRMQPFNKAYLGEDGLPVIELNLSLVGGLTRPQLVDAFDRWAVALAEFQRTVVEGAL</sequence>
<feature type="chain" id="PRO_5027022676" evidence="1">
    <location>
        <begin position="29"/>
        <end position="183"/>
    </location>
</feature>